<reference evidence="2 3" key="1">
    <citation type="submission" date="2017-01" db="EMBL/GenBank/DDBJ databases">
        <title>Bacillus cereus isolates.</title>
        <authorList>
            <person name="Beno S.M."/>
        </authorList>
    </citation>
    <scope>NUCLEOTIDE SEQUENCE [LARGE SCALE GENOMIC DNA]</scope>
    <source>
        <strain evidence="2 3">FSL H8-0485</strain>
    </source>
</reference>
<comment type="caution">
    <text evidence="2">The sequence shown here is derived from an EMBL/GenBank/DDBJ whole genome shotgun (WGS) entry which is preliminary data.</text>
</comment>
<evidence type="ECO:0000313" key="2">
    <source>
        <dbReference type="EMBL" id="OOR09277.1"/>
    </source>
</evidence>
<dbReference type="EMBL" id="MUAJ01000052">
    <property type="protein sequence ID" value="OOR09277.1"/>
    <property type="molecule type" value="Genomic_DNA"/>
</dbReference>
<keyword evidence="1" id="KW-0472">Membrane</keyword>
<accession>A0A1S9THC0</accession>
<sequence>MKNRSFVILSYFLKGAIKANNLELLAFFYISIIFIVCYTLRSDKIKRKEITVGWWYEILSRWACGAPHTHQLKNSELPRNEKMSIFVTS</sequence>
<keyword evidence="1" id="KW-0812">Transmembrane</keyword>
<evidence type="ECO:0000313" key="3">
    <source>
        <dbReference type="Proteomes" id="UP000190906"/>
    </source>
</evidence>
<gene>
    <name evidence="2" type="ORF">BW897_28475</name>
</gene>
<evidence type="ECO:0000256" key="1">
    <source>
        <dbReference type="SAM" id="Phobius"/>
    </source>
</evidence>
<organism evidence="2 3">
    <name type="scientific">Bacillus cereus</name>
    <dbReference type="NCBI Taxonomy" id="1396"/>
    <lineage>
        <taxon>Bacteria</taxon>
        <taxon>Bacillati</taxon>
        <taxon>Bacillota</taxon>
        <taxon>Bacilli</taxon>
        <taxon>Bacillales</taxon>
        <taxon>Bacillaceae</taxon>
        <taxon>Bacillus</taxon>
        <taxon>Bacillus cereus group</taxon>
    </lineage>
</organism>
<proteinExistence type="predicted"/>
<protein>
    <submittedName>
        <fullName evidence="2">Uncharacterized protein</fullName>
    </submittedName>
</protein>
<dbReference type="Proteomes" id="UP000190906">
    <property type="component" value="Unassembled WGS sequence"/>
</dbReference>
<feature type="transmembrane region" description="Helical" evidence="1">
    <location>
        <begin position="20"/>
        <end position="40"/>
    </location>
</feature>
<dbReference type="AlphaFoldDB" id="A0A1S9THC0"/>
<keyword evidence="1" id="KW-1133">Transmembrane helix</keyword>
<name>A0A1S9THC0_BACCE</name>